<dbReference type="SMART" id="SM00327">
    <property type="entry name" value="VWA"/>
    <property type="match status" value="1"/>
</dbReference>
<reference evidence="4" key="1">
    <citation type="submission" date="2016-06" db="EMBL/GenBank/DDBJ databases">
        <title>Complete genome sequence of Actinoalloteichus fjordicus DSM 46855 (=ADI127-17), type strain of the new species Actinoalloteichus fjordicus.</title>
        <authorList>
            <person name="Ruckert C."/>
            <person name="Nouioui I."/>
            <person name="Willmese J."/>
            <person name="van Wezel G."/>
            <person name="Klenk H.-P."/>
            <person name="Kalinowski J."/>
            <person name="Zotchev S.B."/>
        </authorList>
    </citation>
    <scope>NUCLEOTIDE SEQUENCE [LARGE SCALE GENOMIC DNA]</scope>
    <source>
        <strain evidence="4">ADI127-7</strain>
    </source>
</reference>
<dbReference type="Pfam" id="PF13531">
    <property type="entry name" value="SBP_bac_11"/>
    <property type="match status" value="1"/>
</dbReference>
<dbReference type="AlphaFoldDB" id="A0AAC9LBH0"/>
<feature type="domain" description="VWFA" evidence="2">
    <location>
        <begin position="345"/>
        <end position="537"/>
    </location>
</feature>
<feature type="region of interest" description="Disordered" evidence="1">
    <location>
        <begin position="302"/>
        <end position="328"/>
    </location>
</feature>
<protein>
    <recommendedName>
        <fullName evidence="2">VWFA domain-containing protein</fullName>
    </recommendedName>
</protein>
<dbReference type="SUPFAM" id="SSF53300">
    <property type="entry name" value="vWA-like"/>
    <property type="match status" value="1"/>
</dbReference>
<proteinExistence type="predicted"/>
<dbReference type="InterPro" id="IPR002035">
    <property type="entry name" value="VWF_A"/>
</dbReference>
<evidence type="ECO:0000313" key="4">
    <source>
        <dbReference type="Proteomes" id="UP000185511"/>
    </source>
</evidence>
<dbReference type="Proteomes" id="UP000185511">
    <property type="component" value="Chromosome"/>
</dbReference>
<evidence type="ECO:0000259" key="2">
    <source>
        <dbReference type="PROSITE" id="PS50234"/>
    </source>
</evidence>
<organism evidence="3 4">
    <name type="scientific">Actinoalloteichus fjordicus</name>
    <dbReference type="NCBI Taxonomy" id="1612552"/>
    <lineage>
        <taxon>Bacteria</taxon>
        <taxon>Bacillati</taxon>
        <taxon>Actinomycetota</taxon>
        <taxon>Actinomycetes</taxon>
        <taxon>Pseudonocardiales</taxon>
        <taxon>Pseudonocardiaceae</taxon>
        <taxon>Actinoalloteichus</taxon>
    </lineage>
</organism>
<dbReference type="RefSeq" id="WP_075764031.1">
    <property type="nucleotide sequence ID" value="NZ_CP016076.1"/>
</dbReference>
<sequence>MSEPIRHRGRGRLPWLLLATVLVTALLAWAAVDRFPSLLGGPDCSDSVTLTVMAAPSVAPLLDEVTTEPRTDENDDCYHVDVRSVDSAEAVEVLADPREAAEYAAWLPESSMWLRRARANGATEVPDSGGSIASSPVVLALPPDAAAEHGDDPSWSALLGPEAGEPSVWTADPSRSATATSMLWSVRRLARDAEDPVAAATGRFRLLAEELAADEDELYQRLADTDELPAALTTSEQRLLQYRADAPEVELRAAYPERDAPSLDFPFVPLLDATQREWTAAGALGSVLRSAETVRLLGDHRLRTPGGEAIGEQDAPESIPPVSQPDTSDVNETLGMWAGASRSGRLLAALDVSGSMNDDVPGTGRTRMELAIGATEQGIGMLLPTTRLGLWTFSTRLDGDLDYREVLPVLPVREHTEGSGLDDLRSITAQPGGGTGLYDTTLAAYEAARQGWEPGRTNTVVVLTDGRDEDSESIGLPRLLSSLRDLQDPTAPLPIVLIGIGPDIDVDALQQIADVTGGRVFTADDPADMGEIFLGALGSQLCQPPGCEPG</sequence>
<keyword evidence="4" id="KW-1185">Reference proteome</keyword>
<name>A0AAC9LBH0_9PSEU</name>
<dbReference type="InterPro" id="IPR036465">
    <property type="entry name" value="vWFA_dom_sf"/>
</dbReference>
<gene>
    <name evidence="3" type="ORF">UA74_06510</name>
</gene>
<dbReference type="KEGG" id="acad:UA74_06510"/>
<accession>A0AAC9LBH0</accession>
<dbReference type="Gene3D" id="3.40.50.410">
    <property type="entry name" value="von Willebrand factor, type A domain"/>
    <property type="match status" value="1"/>
</dbReference>
<dbReference type="EMBL" id="CP016076">
    <property type="protein sequence ID" value="APU13375.1"/>
    <property type="molecule type" value="Genomic_DNA"/>
</dbReference>
<evidence type="ECO:0000256" key="1">
    <source>
        <dbReference type="SAM" id="MobiDB-lite"/>
    </source>
</evidence>
<dbReference type="PROSITE" id="PS50234">
    <property type="entry name" value="VWFA"/>
    <property type="match status" value="1"/>
</dbReference>
<dbReference type="Pfam" id="PF00092">
    <property type="entry name" value="VWA"/>
    <property type="match status" value="1"/>
</dbReference>
<evidence type="ECO:0000313" key="3">
    <source>
        <dbReference type="EMBL" id="APU13375.1"/>
    </source>
</evidence>